<dbReference type="AlphaFoldDB" id="A0AAD6DU25"/>
<keyword evidence="1" id="KW-0812">Transmembrane</keyword>
<protein>
    <submittedName>
        <fullName evidence="2">Uncharacterized protein</fullName>
    </submittedName>
</protein>
<dbReference type="Proteomes" id="UP001213799">
    <property type="component" value="Unassembled WGS sequence"/>
</dbReference>
<feature type="transmembrane region" description="Helical" evidence="1">
    <location>
        <begin position="48"/>
        <end position="70"/>
    </location>
</feature>
<keyword evidence="1" id="KW-1133">Transmembrane helix</keyword>
<feature type="non-terminal residue" evidence="2">
    <location>
        <position position="1"/>
    </location>
</feature>
<proteinExistence type="predicted"/>
<organism evidence="2 3">
    <name type="scientific">Penicillium hordei</name>
    <dbReference type="NCBI Taxonomy" id="40994"/>
    <lineage>
        <taxon>Eukaryota</taxon>
        <taxon>Fungi</taxon>
        <taxon>Dikarya</taxon>
        <taxon>Ascomycota</taxon>
        <taxon>Pezizomycotina</taxon>
        <taxon>Eurotiomycetes</taxon>
        <taxon>Eurotiomycetidae</taxon>
        <taxon>Eurotiales</taxon>
        <taxon>Aspergillaceae</taxon>
        <taxon>Penicillium</taxon>
    </lineage>
</organism>
<keyword evidence="3" id="KW-1185">Reference proteome</keyword>
<sequence>TRASILVYISYIAVNIALVFLRTESLPDCLELPSVLIYFPTPTSLARLYVYIALDILGLITLLELANYLYRNGIFSGYNTPRAFILFLNTVDLVRYSTLPTDSSVLFLALFTGPYRLTEDILSVYILTTVLRPTEANKKEIIERLPNILDKLGRILIIVSVSDSLRDRLRDIIRGYLY</sequence>
<keyword evidence="1" id="KW-0472">Membrane</keyword>
<evidence type="ECO:0000313" key="3">
    <source>
        <dbReference type="Proteomes" id="UP001213799"/>
    </source>
</evidence>
<name>A0AAD6DU25_9EURO</name>
<feature type="transmembrane region" description="Helical" evidence="1">
    <location>
        <begin position="5"/>
        <end position="23"/>
    </location>
</feature>
<dbReference type="RefSeq" id="XP_056749851.1">
    <property type="nucleotide sequence ID" value="XM_056901183.1"/>
</dbReference>
<evidence type="ECO:0000313" key="2">
    <source>
        <dbReference type="EMBL" id="KAJ5593225.1"/>
    </source>
</evidence>
<accession>A0AAD6DU25</accession>
<comment type="caution">
    <text evidence="2">The sequence shown here is derived from an EMBL/GenBank/DDBJ whole genome shotgun (WGS) entry which is preliminary data.</text>
</comment>
<dbReference type="EMBL" id="JAQJAE010000005">
    <property type="protein sequence ID" value="KAJ5593225.1"/>
    <property type="molecule type" value="Genomic_DNA"/>
</dbReference>
<gene>
    <name evidence="2" type="ORF">N7537_010129</name>
</gene>
<dbReference type="GeneID" id="81591425"/>
<evidence type="ECO:0000256" key="1">
    <source>
        <dbReference type="SAM" id="Phobius"/>
    </source>
</evidence>
<reference evidence="2" key="2">
    <citation type="submission" date="2023-01" db="EMBL/GenBank/DDBJ databases">
        <authorList>
            <person name="Petersen C."/>
        </authorList>
    </citation>
    <scope>NUCLEOTIDE SEQUENCE</scope>
    <source>
        <strain evidence="2">IBT 12815</strain>
    </source>
</reference>
<reference evidence="2" key="1">
    <citation type="journal article" date="2023" name="IMA Fungus">
        <title>Comparative genomic study of the Penicillium genus elucidates a diverse pangenome and 15 lateral gene transfer events.</title>
        <authorList>
            <person name="Petersen C."/>
            <person name="Sorensen T."/>
            <person name="Nielsen M.R."/>
            <person name="Sondergaard T.E."/>
            <person name="Sorensen J.L."/>
            <person name="Fitzpatrick D.A."/>
            <person name="Frisvad J.C."/>
            <person name="Nielsen K.L."/>
        </authorList>
    </citation>
    <scope>NUCLEOTIDE SEQUENCE</scope>
    <source>
        <strain evidence="2">IBT 12815</strain>
    </source>
</reference>